<sequence length="500" mass="51580">MGRAQFVRAVDCSWTAVLSAAVVTVGLSVATVTPVGAEERLVGGPCGQSDEGNDEGNGAGDTASPGRSGGFGSLAGVGSLAGFGSAGSSGGSGSGGSSGGSGSGGSSGGSGSGGSSGGSGSAGGSGSTGSLIGGIGSAAGLLANSLPWIRDSPDGVLPELRGSTEAIEMVTGPGSPNGSIEKYGVAGTDLGIMWDNGQGQVLMAFGDTVGDCDVPGTQWRSNVLFRSNDTTLSDGMRIDSSPLAEAPPNYSKQVIDGLLEAQPGSYPEYTVIPTSGVAVDGVQYVRFMSVRSWDEPGEWTTNYSAIARSYDNGETWDVVRSTVRLTLDSAISTGNVDWQMSAFVPDRGDGFVYEFGTASGRSGPARLARVPATSADLEDPNKYEYWTETGWSPDMEDAEPVIKAPVSELSVQWNDYLGKYIAMYTDGSDLEIRQATNPWGPWSSSQTLISAATLPSLYGGFMHPWATGSDLYFVLTTWDRYNVIYARTDLSVLDKTWPTG</sequence>
<dbReference type="Pfam" id="PF13810">
    <property type="entry name" value="DUF4185"/>
    <property type="match status" value="1"/>
</dbReference>
<dbReference type="Proteomes" id="UP000284333">
    <property type="component" value="Unassembled WGS sequence"/>
</dbReference>
<proteinExistence type="predicted"/>
<dbReference type="OrthoDB" id="284233at2"/>
<reference evidence="3 4" key="1">
    <citation type="submission" date="2018-11" db="EMBL/GenBank/DDBJ databases">
        <title>Rhodococcus spongicola sp. nov. and Rhodococcus xishaensis sp. nov. from marine sponges.</title>
        <authorList>
            <person name="Li L."/>
            <person name="Lin H.W."/>
        </authorList>
    </citation>
    <scope>NUCLEOTIDE SEQUENCE [LARGE SCALE GENOMIC DNA]</scope>
    <source>
        <strain evidence="3 4">LHW50502</strain>
    </source>
</reference>
<evidence type="ECO:0000259" key="2">
    <source>
        <dbReference type="Pfam" id="PF13810"/>
    </source>
</evidence>
<keyword evidence="4" id="KW-1185">Reference proteome</keyword>
<gene>
    <name evidence="3" type="ORF">EF834_07160</name>
</gene>
<dbReference type="EMBL" id="RKLN01000002">
    <property type="protein sequence ID" value="RVW04778.1"/>
    <property type="molecule type" value="Genomic_DNA"/>
</dbReference>
<feature type="region of interest" description="Disordered" evidence="1">
    <location>
        <begin position="39"/>
        <end position="71"/>
    </location>
</feature>
<organism evidence="3 4">
    <name type="scientific">Rhodococcus spongiicola</name>
    <dbReference type="NCBI Taxonomy" id="2487352"/>
    <lineage>
        <taxon>Bacteria</taxon>
        <taxon>Bacillati</taxon>
        <taxon>Actinomycetota</taxon>
        <taxon>Actinomycetes</taxon>
        <taxon>Mycobacteriales</taxon>
        <taxon>Nocardiaceae</taxon>
        <taxon>Rhodococcus</taxon>
    </lineage>
</organism>
<comment type="caution">
    <text evidence="3">The sequence shown here is derived from an EMBL/GenBank/DDBJ whole genome shotgun (WGS) entry which is preliminary data.</text>
</comment>
<evidence type="ECO:0000313" key="4">
    <source>
        <dbReference type="Proteomes" id="UP000284333"/>
    </source>
</evidence>
<dbReference type="AlphaFoldDB" id="A0A3S3AHJ7"/>
<name>A0A3S3AHJ7_9NOCA</name>
<feature type="region of interest" description="Disordered" evidence="1">
    <location>
        <begin position="85"/>
        <end position="127"/>
    </location>
</feature>
<accession>A0A3S3AHJ7</accession>
<evidence type="ECO:0000313" key="3">
    <source>
        <dbReference type="EMBL" id="RVW04778.1"/>
    </source>
</evidence>
<feature type="domain" description="DUF4185" evidence="2">
    <location>
        <begin position="175"/>
        <end position="486"/>
    </location>
</feature>
<protein>
    <submittedName>
        <fullName evidence="3">DUF4185 domain-containing protein</fullName>
    </submittedName>
</protein>
<dbReference type="InterPro" id="IPR025442">
    <property type="entry name" value="DUF4185"/>
</dbReference>
<evidence type="ECO:0000256" key="1">
    <source>
        <dbReference type="SAM" id="MobiDB-lite"/>
    </source>
</evidence>